<comment type="caution">
    <text evidence="2">The sequence shown here is derived from an EMBL/GenBank/DDBJ whole genome shotgun (WGS) entry which is preliminary data.</text>
</comment>
<dbReference type="InterPro" id="IPR010730">
    <property type="entry name" value="HET"/>
</dbReference>
<organism evidence="2 3">
    <name type="scientific">Dendryphion nanum</name>
    <dbReference type="NCBI Taxonomy" id="256645"/>
    <lineage>
        <taxon>Eukaryota</taxon>
        <taxon>Fungi</taxon>
        <taxon>Dikarya</taxon>
        <taxon>Ascomycota</taxon>
        <taxon>Pezizomycotina</taxon>
        <taxon>Dothideomycetes</taxon>
        <taxon>Pleosporomycetidae</taxon>
        <taxon>Pleosporales</taxon>
        <taxon>Torulaceae</taxon>
        <taxon>Dendryphion</taxon>
    </lineage>
</organism>
<evidence type="ECO:0000259" key="1">
    <source>
        <dbReference type="Pfam" id="PF06985"/>
    </source>
</evidence>
<dbReference type="PANTHER" id="PTHR33112">
    <property type="entry name" value="DOMAIN PROTEIN, PUTATIVE-RELATED"/>
    <property type="match status" value="1"/>
</dbReference>
<accession>A0A9P9EK94</accession>
<feature type="domain" description="Heterokaryon incompatibility" evidence="1">
    <location>
        <begin position="48"/>
        <end position="201"/>
    </location>
</feature>
<dbReference type="EMBL" id="JAGMWT010000001">
    <property type="protein sequence ID" value="KAH7139012.1"/>
    <property type="molecule type" value="Genomic_DNA"/>
</dbReference>
<sequence length="606" mass="68628">MASTWLTACKEQHPLCGIPSPMEMPTRVIDVSTDPPRLFLTNGMSGHYAALSYCWGKVTQMLLKLETLDNFQAKIPFQDMTKTTQDAVIITRSVGIRYLWVDALCIVQNSADDWHSEAAKMKDVYKNALLILNAASAPDAGAGIFPGPDSQNQNFCPIQMLGRNAIEDRTVYMEAVGAGAGFLTDVLRECAVAKRGWCLQESLLSRRTLYFTDQGMLWECASTVEHEDGRSYKFPSKVKSRDTTALYRGSSLMLTRETFENDAGGLRISGSGPSWLHTNDPWKLWDHLVIEYTSRSLTVETDMLTALGGLAEELASVLQCRYHAGLWEKNFVQQMLWTRYKKISVPVYDWDKNQFKPFPFQPKPVSYRAPSWSWAAVNGEPVEYEPINFDEYEMITTTSNSKGRTSTKALRKNIKVKKIFASLVDVQTSLAGKGDYGRIDGGHIILRGNFRTIPSPQYPGRLFASGPIGEYLVAEHYTDAFIDSVPTIATVLEQEFQQQHVPHPNQEFALLEIVRWQVKYGMNPFRSRISSSDKVTFHPLQDYGAYLLVLESVDEEKSAWRRVGLFRVEYTEIGDTKEYAVPANKWQEAYEEVGKKPWEMKDVKIV</sequence>
<dbReference type="AlphaFoldDB" id="A0A9P9EK94"/>
<dbReference type="Proteomes" id="UP000700596">
    <property type="component" value="Unassembled WGS sequence"/>
</dbReference>
<gene>
    <name evidence="2" type="ORF">B0J11DRAFT_32807</name>
</gene>
<dbReference type="OrthoDB" id="5347061at2759"/>
<dbReference type="PANTHER" id="PTHR33112:SF10">
    <property type="entry name" value="TOL"/>
    <property type="match status" value="1"/>
</dbReference>
<evidence type="ECO:0000313" key="3">
    <source>
        <dbReference type="Proteomes" id="UP000700596"/>
    </source>
</evidence>
<evidence type="ECO:0000313" key="2">
    <source>
        <dbReference type="EMBL" id="KAH7139012.1"/>
    </source>
</evidence>
<dbReference type="Pfam" id="PF06985">
    <property type="entry name" value="HET"/>
    <property type="match status" value="1"/>
</dbReference>
<proteinExistence type="predicted"/>
<protein>
    <submittedName>
        <fullName evidence="2">Heterokaryon incompatibility protein-domain-containing protein</fullName>
    </submittedName>
</protein>
<name>A0A9P9EK94_9PLEO</name>
<keyword evidence="3" id="KW-1185">Reference proteome</keyword>
<reference evidence="2" key="1">
    <citation type="journal article" date="2021" name="Nat. Commun.">
        <title>Genetic determinants of endophytism in the Arabidopsis root mycobiome.</title>
        <authorList>
            <person name="Mesny F."/>
            <person name="Miyauchi S."/>
            <person name="Thiergart T."/>
            <person name="Pickel B."/>
            <person name="Atanasova L."/>
            <person name="Karlsson M."/>
            <person name="Huettel B."/>
            <person name="Barry K.W."/>
            <person name="Haridas S."/>
            <person name="Chen C."/>
            <person name="Bauer D."/>
            <person name="Andreopoulos W."/>
            <person name="Pangilinan J."/>
            <person name="LaButti K."/>
            <person name="Riley R."/>
            <person name="Lipzen A."/>
            <person name="Clum A."/>
            <person name="Drula E."/>
            <person name="Henrissat B."/>
            <person name="Kohler A."/>
            <person name="Grigoriev I.V."/>
            <person name="Martin F.M."/>
            <person name="Hacquard S."/>
        </authorList>
    </citation>
    <scope>NUCLEOTIDE SEQUENCE</scope>
    <source>
        <strain evidence="2">MPI-CAGE-CH-0243</strain>
    </source>
</reference>